<gene>
    <name evidence="2" type="ORF">QBC40DRAFT_296222</name>
</gene>
<proteinExistence type="predicted"/>
<organism evidence="2 3">
    <name type="scientific">Triangularia verruculosa</name>
    <dbReference type="NCBI Taxonomy" id="2587418"/>
    <lineage>
        <taxon>Eukaryota</taxon>
        <taxon>Fungi</taxon>
        <taxon>Dikarya</taxon>
        <taxon>Ascomycota</taxon>
        <taxon>Pezizomycotina</taxon>
        <taxon>Sordariomycetes</taxon>
        <taxon>Sordariomycetidae</taxon>
        <taxon>Sordariales</taxon>
        <taxon>Podosporaceae</taxon>
        <taxon>Triangularia</taxon>
    </lineage>
</organism>
<dbReference type="EMBL" id="MU863914">
    <property type="protein sequence ID" value="KAK4200829.1"/>
    <property type="molecule type" value="Genomic_DNA"/>
</dbReference>
<comment type="caution">
    <text evidence="2">The sequence shown here is derived from an EMBL/GenBank/DDBJ whole genome shotgun (WGS) entry which is preliminary data.</text>
</comment>
<dbReference type="AlphaFoldDB" id="A0AAN7AVP8"/>
<evidence type="ECO:0000256" key="1">
    <source>
        <dbReference type="SAM" id="MobiDB-lite"/>
    </source>
</evidence>
<accession>A0AAN7AVP8</accession>
<reference evidence="2" key="1">
    <citation type="journal article" date="2023" name="Mol. Phylogenet. Evol.">
        <title>Genome-scale phylogeny and comparative genomics of the fungal order Sordariales.</title>
        <authorList>
            <person name="Hensen N."/>
            <person name="Bonometti L."/>
            <person name="Westerberg I."/>
            <person name="Brannstrom I.O."/>
            <person name="Guillou S."/>
            <person name="Cros-Aarteil S."/>
            <person name="Calhoun S."/>
            <person name="Haridas S."/>
            <person name="Kuo A."/>
            <person name="Mondo S."/>
            <person name="Pangilinan J."/>
            <person name="Riley R."/>
            <person name="LaButti K."/>
            <person name="Andreopoulos B."/>
            <person name="Lipzen A."/>
            <person name="Chen C."/>
            <person name="Yan M."/>
            <person name="Daum C."/>
            <person name="Ng V."/>
            <person name="Clum A."/>
            <person name="Steindorff A."/>
            <person name="Ohm R.A."/>
            <person name="Martin F."/>
            <person name="Silar P."/>
            <person name="Natvig D.O."/>
            <person name="Lalanne C."/>
            <person name="Gautier V."/>
            <person name="Ament-Velasquez S.L."/>
            <person name="Kruys A."/>
            <person name="Hutchinson M.I."/>
            <person name="Powell A.J."/>
            <person name="Barry K."/>
            <person name="Miller A.N."/>
            <person name="Grigoriev I.V."/>
            <person name="Debuchy R."/>
            <person name="Gladieux P."/>
            <person name="Hiltunen Thoren M."/>
            <person name="Johannesson H."/>
        </authorList>
    </citation>
    <scope>NUCLEOTIDE SEQUENCE</scope>
    <source>
        <strain evidence="2">CBS 315.58</strain>
    </source>
</reference>
<dbReference type="Proteomes" id="UP001303160">
    <property type="component" value="Unassembled WGS sequence"/>
</dbReference>
<sequence length="243" mass="27610">MSRQRVSDLEKGSQEEAHPYRQNHEDPATPTSVTTRGWFTSLLRRLGFNVENSKLLTPLLTTPVAVQYGSLSESSAPERWPDLSDLADWGGVDPAWPPRFVDDHTPFVNHSIHTFFCNPQYHSAKGQARSTMTVHLGLYWYQTTGYVEIPPIWRGHLADFATSDEISVTLDPLCPTRKVYTRTISIDYQRGPSESCQGPPEFLVLRPRDSKSRAEARVEVSVSCRSREWLSNEPPDNFSNLIY</sequence>
<evidence type="ECO:0000313" key="2">
    <source>
        <dbReference type="EMBL" id="KAK4200829.1"/>
    </source>
</evidence>
<evidence type="ECO:0000313" key="3">
    <source>
        <dbReference type="Proteomes" id="UP001303160"/>
    </source>
</evidence>
<keyword evidence="3" id="KW-1185">Reference proteome</keyword>
<name>A0AAN7AVP8_9PEZI</name>
<feature type="compositionally biased region" description="Basic and acidic residues" evidence="1">
    <location>
        <begin position="1"/>
        <end position="27"/>
    </location>
</feature>
<protein>
    <submittedName>
        <fullName evidence="2">Uncharacterized protein</fullName>
    </submittedName>
</protein>
<feature type="region of interest" description="Disordered" evidence="1">
    <location>
        <begin position="1"/>
        <end position="33"/>
    </location>
</feature>
<reference evidence="2" key="2">
    <citation type="submission" date="2023-05" db="EMBL/GenBank/DDBJ databases">
        <authorList>
            <consortium name="Lawrence Berkeley National Laboratory"/>
            <person name="Steindorff A."/>
            <person name="Hensen N."/>
            <person name="Bonometti L."/>
            <person name="Westerberg I."/>
            <person name="Brannstrom I.O."/>
            <person name="Guillou S."/>
            <person name="Cros-Aarteil S."/>
            <person name="Calhoun S."/>
            <person name="Haridas S."/>
            <person name="Kuo A."/>
            <person name="Mondo S."/>
            <person name="Pangilinan J."/>
            <person name="Riley R."/>
            <person name="Labutti K."/>
            <person name="Andreopoulos B."/>
            <person name="Lipzen A."/>
            <person name="Chen C."/>
            <person name="Yanf M."/>
            <person name="Daum C."/>
            <person name="Ng V."/>
            <person name="Clum A."/>
            <person name="Ohm R."/>
            <person name="Martin F."/>
            <person name="Silar P."/>
            <person name="Natvig D."/>
            <person name="Lalanne C."/>
            <person name="Gautier V."/>
            <person name="Ament-Velasquez S.L."/>
            <person name="Kruys A."/>
            <person name="Hutchinson M.I."/>
            <person name="Powell A.J."/>
            <person name="Barry K."/>
            <person name="Miller A.N."/>
            <person name="Grigoriev I.V."/>
            <person name="Debuchy R."/>
            <person name="Gladieux P."/>
            <person name="Thoren M.H."/>
            <person name="Johannesson H."/>
        </authorList>
    </citation>
    <scope>NUCLEOTIDE SEQUENCE</scope>
    <source>
        <strain evidence="2">CBS 315.58</strain>
    </source>
</reference>